<dbReference type="InterPro" id="IPR003661">
    <property type="entry name" value="HisK_dim/P_dom"/>
</dbReference>
<evidence type="ECO:0000256" key="2">
    <source>
        <dbReference type="ARBA" id="ARBA00012438"/>
    </source>
</evidence>
<name>A0A0C7G4U1_PARSO</name>
<gene>
    <name evidence="12" type="primary">pleC</name>
    <name evidence="12" type="ORF">R28058_05241</name>
</gene>
<keyword evidence="8" id="KW-0902">Two-component regulatory system</keyword>
<evidence type="ECO:0000259" key="11">
    <source>
        <dbReference type="PROSITE" id="PS50109"/>
    </source>
</evidence>
<dbReference type="Pfam" id="PF02518">
    <property type="entry name" value="HATPase_c"/>
    <property type="match status" value="1"/>
</dbReference>
<dbReference type="PRINTS" id="PR00344">
    <property type="entry name" value="BCTRLSENSOR"/>
</dbReference>
<dbReference type="SMART" id="SM00388">
    <property type="entry name" value="HisKA"/>
    <property type="match status" value="1"/>
</dbReference>
<keyword evidence="9" id="KW-0175">Coiled coil</keyword>
<dbReference type="PANTHER" id="PTHR43711">
    <property type="entry name" value="TWO-COMPONENT HISTIDINE KINASE"/>
    <property type="match status" value="1"/>
</dbReference>
<dbReference type="SUPFAM" id="SSF47384">
    <property type="entry name" value="Homodimeric domain of signal transducing histidine kinase"/>
    <property type="match status" value="1"/>
</dbReference>
<dbReference type="SUPFAM" id="SSF55874">
    <property type="entry name" value="ATPase domain of HSP90 chaperone/DNA topoisomerase II/histidine kinase"/>
    <property type="match status" value="1"/>
</dbReference>
<dbReference type="Gene3D" id="1.10.287.130">
    <property type="match status" value="1"/>
</dbReference>
<dbReference type="InterPro" id="IPR036890">
    <property type="entry name" value="HATPase_C_sf"/>
</dbReference>
<accession>A0A0C7G4U1</accession>
<evidence type="ECO:0000256" key="7">
    <source>
        <dbReference type="ARBA" id="ARBA00022840"/>
    </source>
</evidence>
<feature type="domain" description="Histidine kinase" evidence="11">
    <location>
        <begin position="415"/>
        <end position="636"/>
    </location>
</feature>
<keyword evidence="7" id="KW-0067">ATP-binding</keyword>
<feature type="transmembrane region" description="Helical" evidence="10">
    <location>
        <begin position="7"/>
        <end position="24"/>
    </location>
</feature>
<dbReference type="CDD" id="cd00082">
    <property type="entry name" value="HisKA"/>
    <property type="match status" value="1"/>
</dbReference>
<dbReference type="InterPro" id="IPR036097">
    <property type="entry name" value="HisK_dim/P_sf"/>
</dbReference>
<dbReference type="EMBL" id="CEKZ01000003">
    <property type="protein sequence ID" value="CEQ02791.1"/>
    <property type="molecule type" value="Genomic_DNA"/>
</dbReference>
<dbReference type="Pfam" id="PF00512">
    <property type="entry name" value="HisKA"/>
    <property type="match status" value="1"/>
</dbReference>
<evidence type="ECO:0000256" key="8">
    <source>
        <dbReference type="ARBA" id="ARBA00023012"/>
    </source>
</evidence>
<keyword evidence="4 12" id="KW-0808">Transferase</keyword>
<evidence type="ECO:0000313" key="13">
    <source>
        <dbReference type="Proteomes" id="UP000049127"/>
    </source>
</evidence>
<keyword evidence="3" id="KW-0597">Phosphoprotein</keyword>
<dbReference type="InterPro" id="IPR003594">
    <property type="entry name" value="HATPase_dom"/>
</dbReference>
<keyword evidence="10" id="KW-0472">Membrane</keyword>
<evidence type="ECO:0000256" key="6">
    <source>
        <dbReference type="ARBA" id="ARBA00022777"/>
    </source>
</evidence>
<proteinExistence type="predicted"/>
<sequence>MHKKIRGIIYILFFVILLTIATTLNGKRGNVYSHNDTNKGFNVLVLNSYHQGYKWESSILKGLDEYIEENSDCGINFKIEYLDFRNNYNEKYIDSLKKMLKEKYPKGSIDAIYTVNDEAYEVFYKDVLDEESNFYKIPLLFSGVDYKESSSKEEKKYMTGIYHGDDSLSLMNMIMELSPNVKNINLIIEDSRYGESVKDEIDNLIDTYLKGEMKVNYIKSNYIQDIYNELKNLEDDNETVNIIAGEFQYKNSKKYIEPKEAVKEIRRYTKRPIYSNDPSYMHAGIVGGYMDIGGEHAKIICGMIASLKKGINIRDIENTVEPRANGFVDYNSIYEYNINPLNVGKDVNIINKKVYEFLIPTWCKKAILVILVIFITIGIIGIKFLSKNRKRKQEEKEEIKIAKEREKLKSDFIVNLSHELRTPINVILGISKVLECSVQKGNLDENYLLNKLESINLNSYRLLKISNNIIDMTKAESGMLKLNLETCNIVSIVEEVFDISVEVANKKNIYMTFDTVCEEIKTAVDIVQIRRVILNLLSNAIKFTPEAGNINLFIWKNLDNIVIEVVDSGVGIPKEKLNEIFHSFYQIENLYTRSSEGSGIGLSIIKEIVQMHGGKIEVESEVGEGSIFRIYIPINLENNIPDYNPYKIEDIKRMVELEMSDI</sequence>
<evidence type="ECO:0000256" key="10">
    <source>
        <dbReference type="SAM" id="Phobius"/>
    </source>
</evidence>
<feature type="coiled-coil region" evidence="9">
    <location>
        <begin position="382"/>
        <end position="411"/>
    </location>
</feature>
<reference evidence="12 13" key="1">
    <citation type="submission" date="2015-01" db="EMBL/GenBank/DDBJ databases">
        <authorList>
            <person name="Aslett A.Martin."/>
            <person name="De Silva Nishadi"/>
        </authorList>
    </citation>
    <scope>NUCLEOTIDE SEQUENCE [LARGE SCALE GENOMIC DNA]</scope>
    <source>
        <strain evidence="12 13">R28058</strain>
    </source>
</reference>
<keyword evidence="10" id="KW-1133">Transmembrane helix</keyword>
<keyword evidence="10" id="KW-0812">Transmembrane</keyword>
<dbReference type="PROSITE" id="PS50109">
    <property type="entry name" value="HIS_KIN"/>
    <property type="match status" value="1"/>
</dbReference>
<dbReference type="GO" id="GO:0005524">
    <property type="term" value="F:ATP binding"/>
    <property type="evidence" value="ECO:0007669"/>
    <property type="project" value="UniProtKB-KW"/>
</dbReference>
<organism evidence="12 13">
    <name type="scientific">Paraclostridium sordellii</name>
    <name type="common">Clostridium sordellii</name>
    <dbReference type="NCBI Taxonomy" id="1505"/>
    <lineage>
        <taxon>Bacteria</taxon>
        <taxon>Bacillati</taxon>
        <taxon>Bacillota</taxon>
        <taxon>Clostridia</taxon>
        <taxon>Peptostreptococcales</taxon>
        <taxon>Peptostreptococcaceae</taxon>
        <taxon>Paraclostridium</taxon>
    </lineage>
</organism>
<dbReference type="GO" id="GO:0000155">
    <property type="term" value="F:phosphorelay sensor kinase activity"/>
    <property type="evidence" value="ECO:0007669"/>
    <property type="project" value="InterPro"/>
</dbReference>
<dbReference type="SMART" id="SM00387">
    <property type="entry name" value="HATPase_c"/>
    <property type="match status" value="1"/>
</dbReference>
<dbReference type="FunFam" id="3.30.565.10:FF:000037">
    <property type="entry name" value="Hybrid sensor histidine kinase/response regulator"/>
    <property type="match status" value="1"/>
</dbReference>
<dbReference type="RefSeq" id="WP_055341387.1">
    <property type="nucleotide sequence ID" value="NZ_CDNI01000003.1"/>
</dbReference>
<keyword evidence="6 12" id="KW-0418">Kinase</keyword>
<evidence type="ECO:0000313" key="12">
    <source>
        <dbReference type="EMBL" id="CEQ02791.1"/>
    </source>
</evidence>
<dbReference type="Proteomes" id="UP000049127">
    <property type="component" value="Unassembled WGS sequence"/>
</dbReference>
<evidence type="ECO:0000256" key="5">
    <source>
        <dbReference type="ARBA" id="ARBA00022741"/>
    </source>
</evidence>
<evidence type="ECO:0000256" key="4">
    <source>
        <dbReference type="ARBA" id="ARBA00022679"/>
    </source>
</evidence>
<dbReference type="PANTHER" id="PTHR43711:SF26">
    <property type="entry name" value="SENSOR HISTIDINE KINASE RCSC"/>
    <property type="match status" value="1"/>
</dbReference>
<keyword evidence="5" id="KW-0547">Nucleotide-binding</keyword>
<evidence type="ECO:0000256" key="3">
    <source>
        <dbReference type="ARBA" id="ARBA00022553"/>
    </source>
</evidence>
<feature type="transmembrane region" description="Helical" evidence="10">
    <location>
        <begin position="366"/>
        <end position="386"/>
    </location>
</feature>
<dbReference type="InterPro" id="IPR005467">
    <property type="entry name" value="His_kinase_dom"/>
</dbReference>
<evidence type="ECO:0000256" key="9">
    <source>
        <dbReference type="SAM" id="Coils"/>
    </source>
</evidence>
<dbReference type="CDD" id="cd16922">
    <property type="entry name" value="HATPase_EvgS-ArcB-TorS-like"/>
    <property type="match status" value="1"/>
</dbReference>
<protein>
    <recommendedName>
        <fullName evidence="2">histidine kinase</fullName>
        <ecNumber evidence="2">2.7.13.3</ecNumber>
    </recommendedName>
</protein>
<dbReference type="InterPro" id="IPR004358">
    <property type="entry name" value="Sig_transdc_His_kin-like_C"/>
</dbReference>
<dbReference type="Gene3D" id="3.30.565.10">
    <property type="entry name" value="Histidine kinase-like ATPase, C-terminal domain"/>
    <property type="match status" value="1"/>
</dbReference>
<dbReference type="InterPro" id="IPR050736">
    <property type="entry name" value="Sensor_HK_Regulatory"/>
</dbReference>
<dbReference type="OrthoDB" id="9813394at2"/>
<dbReference type="AlphaFoldDB" id="A0A0C7G4U1"/>
<evidence type="ECO:0000256" key="1">
    <source>
        <dbReference type="ARBA" id="ARBA00000085"/>
    </source>
</evidence>
<comment type="catalytic activity">
    <reaction evidence="1">
        <text>ATP + protein L-histidine = ADP + protein N-phospho-L-histidine.</text>
        <dbReference type="EC" id="2.7.13.3"/>
    </reaction>
</comment>
<dbReference type="EC" id="2.7.13.3" evidence="2"/>